<dbReference type="AlphaFoldDB" id="A0A1G2QFS9"/>
<sequence length="427" mass="46542">MNARYFKYTAWCLFFLIILVLTPQTNAQSVDELKNQITSKNSEIAQLEKEIAEYQKKIAATKGQSSTLNAELARLESSKKKLETDVALTRKKISATELTIKKLGSEIATSASKIETNHLAVAAALREMKDADTFNFTVAFLSNDTLSDFLNDYATLESFRGKLEAQILELKKTKTTYEKQKSESEEEKLALTSLQSKLADQRQIVTQNQSEKSVLLSQTKAQEASYQQLLADRIAKKNAVEAEIRKAEDALNLIVNPGSLPATGRGVIKWPFDKVVVTQYFGNTPFATANAQIYKGAGHNGIDLAAAVGTPVKAVLDGTVIGVGDTDLTCPRASYGRWVMVRHNNGLSSVYGHLSLPKVVEGQTVKTGDIVAYSGNTGYTTGPHLHFTLLATQGSQIGSLQSKVPGCGVYRIPLATKEAVLNPLSYL</sequence>
<dbReference type="EMBL" id="MHTK01000006">
    <property type="protein sequence ID" value="OHA59470.1"/>
    <property type="molecule type" value="Genomic_DNA"/>
</dbReference>
<dbReference type="Pfam" id="PF01551">
    <property type="entry name" value="Peptidase_M23"/>
    <property type="match status" value="1"/>
</dbReference>
<dbReference type="STRING" id="1802439.A2589_01240"/>
<accession>A0A1G2QFS9</accession>
<feature type="domain" description="M23ase beta-sheet core" evidence="3">
    <location>
        <begin position="298"/>
        <end position="391"/>
    </location>
</feature>
<dbReference type="InterPro" id="IPR050570">
    <property type="entry name" value="Cell_wall_metabolism_enzyme"/>
</dbReference>
<organism evidence="4 5">
    <name type="scientific">Candidatus Vogelbacteria bacterium RIFOXYD1_FULL_46_19</name>
    <dbReference type="NCBI Taxonomy" id="1802439"/>
    <lineage>
        <taxon>Bacteria</taxon>
        <taxon>Candidatus Vogeliibacteriota</taxon>
    </lineage>
</organism>
<protein>
    <recommendedName>
        <fullName evidence="3">M23ase beta-sheet core domain-containing protein</fullName>
    </recommendedName>
</protein>
<evidence type="ECO:0000256" key="2">
    <source>
        <dbReference type="SAM" id="SignalP"/>
    </source>
</evidence>
<feature type="signal peptide" evidence="2">
    <location>
        <begin position="1"/>
        <end position="27"/>
    </location>
</feature>
<proteinExistence type="predicted"/>
<feature type="chain" id="PRO_5009584105" description="M23ase beta-sheet core domain-containing protein" evidence="2">
    <location>
        <begin position="28"/>
        <end position="427"/>
    </location>
</feature>
<dbReference type="InterPro" id="IPR016047">
    <property type="entry name" value="M23ase_b-sheet_dom"/>
</dbReference>
<keyword evidence="1" id="KW-0175">Coiled coil</keyword>
<feature type="coiled-coil region" evidence="1">
    <location>
        <begin position="160"/>
        <end position="187"/>
    </location>
</feature>
<evidence type="ECO:0000259" key="3">
    <source>
        <dbReference type="Pfam" id="PF01551"/>
    </source>
</evidence>
<feature type="coiled-coil region" evidence="1">
    <location>
        <begin position="30"/>
        <end position="92"/>
    </location>
</feature>
<reference evidence="4 5" key="1">
    <citation type="journal article" date="2016" name="Nat. Commun.">
        <title>Thousands of microbial genomes shed light on interconnected biogeochemical processes in an aquifer system.</title>
        <authorList>
            <person name="Anantharaman K."/>
            <person name="Brown C.T."/>
            <person name="Hug L.A."/>
            <person name="Sharon I."/>
            <person name="Castelle C.J."/>
            <person name="Probst A.J."/>
            <person name="Thomas B.C."/>
            <person name="Singh A."/>
            <person name="Wilkins M.J."/>
            <person name="Karaoz U."/>
            <person name="Brodie E.L."/>
            <person name="Williams K.H."/>
            <person name="Hubbard S.S."/>
            <person name="Banfield J.F."/>
        </authorList>
    </citation>
    <scope>NUCLEOTIDE SEQUENCE [LARGE SCALE GENOMIC DNA]</scope>
</reference>
<evidence type="ECO:0000313" key="5">
    <source>
        <dbReference type="Proteomes" id="UP000177838"/>
    </source>
</evidence>
<evidence type="ECO:0000313" key="4">
    <source>
        <dbReference type="EMBL" id="OHA59470.1"/>
    </source>
</evidence>
<dbReference type="InterPro" id="IPR011055">
    <property type="entry name" value="Dup_hybrid_motif"/>
</dbReference>
<dbReference type="Proteomes" id="UP000177838">
    <property type="component" value="Unassembled WGS sequence"/>
</dbReference>
<dbReference type="Gene3D" id="6.10.250.3150">
    <property type="match status" value="1"/>
</dbReference>
<name>A0A1G2QFS9_9BACT</name>
<evidence type="ECO:0000256" key="1">
    <source>
        <dbReference type="SAM" id="Coils"/>
    </source>
</evidence>
<dbReference type="PANTHER" id="PTHR21666">
    <property type="entry name" value="PEPTIDASE-RELATED"/>
    <property type="match status" value="1"/>
</dbReference>
<dbReference type="PANTHER" id="PTHR21666:SF270">
    <property type="entry name" value="MUREIN HYDROLASE ACTIVATOR ENVC"/>
    <property type="match status" value="1"/>
</dbReference>
<gene>
    <name evidence="4" type="ORF">A2589_01240</name>
</gene>
<keyword evidence="2" id="KW-0732">Signal</keyword>
<comment type="caution">
    <text evidence="4">The sequence shown here is derived from an EMBL/GenBank/DDBJ whole genome shotgun (WGS) entry which is preliminary data.</text>
</comment>
<dbReference type="GO" id="GO:0004222">
    <property type="term" value="F:metalloendopeptidase activity"/>
    <property type="evidence" value="ECO:0007669"/>
    <property type="project" value="TreeGrafter"/>
</dbReference>
<dbReference type="Gene3D" id="2.70.70.10">
    <property type="entry name" value="Glucose Permease (Domain IIA)"/>
    <property type="match status" value="1"/>
</dbReference>
<dbReference type="CDD" id="cd12797">
    <property type="entry name" value="M23_peptidase"/>
    <property type="match status" value="1"/>
</dbReference>
<dbReference type="SUPFAM" id="SSF51261">
    <property type="entry name" value="Duplicated hybrid motif"/>
    <property type="match status" value="1"/>
</dbReference>